<protein>
    <submittedName>
        <fullName evidence="1 2">Uncharacterized protein</fullName>
    </submittedName>
</protein>
<dbReference type="EMBL" id="ABEU02000002">
    <property type="protein sequence ID" value="PNR59956.1"/>
    <property type="molecule type" value="Genomic_DNA"/>
</dbReference>
<dbReference type="EnsemblPlants" id="Pp3c2_16050V3.1">
    <property type="protein sequence ID" value="Pp3c2_16050V3.1"/>
    <property type="gene ID" value="Pp3c2_16050"/>
</dbReference>
<sequence>MLRIGCCTDSNEMNIEEQNVEVEEEDQVCEIPGTQCDGLRRRCPKG</sequence>
<reference evidence="1 3" key="1">
    <citation type="journal article" date="2008" name="Science">
        <title>The Physcomitrella genome reveals evolutionary insights into the conquest of land by plants.</title>
        <authorList>
            <person name="Rensing S."/>
            <person name="Lang D."/>
            <person name="Zimmer A."/>
            <person name="Terry A."/>
            <person name="Salamov A."/>
            <person name="Shapiro H."/>
            <person name="Nishiyama T."/>
            <person name="Perroud P.-F."/>
            <person name="Lindquist E."/>
            <person name="Kamisugi Y."/>
            <person name="Tanahashi T."/>
            <person name="Sakakibara K."/>
            <person name="Fujita T."/>
            <person name="Oishi K."/>
            <person name="Shin-I T."/>
            <person name="Kuroki Y."/>
            <person name="Toyoda A."/>
            <person name="Suzuki Y."/>
            <person name="Hashimoto A."/>
            <person name="Yamaguchi K."/>
            <person name="Sugano A."/>
            <person name="Kohara Y."/>
            <person name="Fujiyama A."/>
            <person name="Anterola A."/>
            <person name="Aoki S."/>
            <person name="Ashton N."/>
            <person name="Barbazuk W.B."/>
            <person name="Barker E."/>
            <person name="Bennetzen J."/>
            <person name="Bezanilla M."/>
            <person name="Blankenship R."/>
            <person name="Cho S.H."/>
            <person name="Dutcher S."/>
            <person name="Estelle M."/>
            <person name="Fawcett J.A."/>
            <person name="Gundlach H."/>
            <person name="Hanada K."/>
            <person name="Heyl A."/>
            <person name="Hicks K.A."/>
            <person name="Hugh J."/>
            <person name="Lohr M."/>
            <person name="Mayer K."/>
            <person name="Melkozernov A."/>
            <person name="Murata T."/>
            <person name="Nelson D."/>
            <person name="Pils B."/>
            <person name="Prigge M."/>
            <person name="Reiss B."/>
            <person name="Renner T."/>
            <person name="Rombauts S."/>
            <person name="Rushton P."/>
            <person name="Sanderfoot A."/>
            <person name="Schween G."/>
            <person name="Shiu S.-H."/>
            <person name="Stueber K."/>
            <person name="Theodoulou F.L."/>
            <person name="Tu H."/>
            <person name="Van de Peer Y."/>
            <person name="Verrier P.J."/>
            <person name="Waters E."/>
            <person name="Wood A."/>
            <person name="Yang L."/>
            <person name="Cove D."/>
            <person name="Cuming A."/>
            <person name="Hasebe M."/>
            <person name="Lucas S."/>
            <person name="Mishler D.B."/>
            <person name="Reski R."/>
            <person name="Grigoriev I."/>
            <person name="Quatrano R.S."/>
            <person name="Boore J.L."/>
        </authorList>
    </citation>
    <scope>NUCLEOTIDE SEQUENCE [LARGE SCALE GENOMIC DNA]</scope>
    <source>
        <strain evidence="2 3">cv. Gransden 2004</strain>
    </source>
</reference>
<dbReference type="InParanoid" id="A0A2K1L1Q4"/>
<dbReference type="Gramene" id="Pp3c2_16050V3.1">
    <property type="protein sequence ID" value="Pp3c2_16050V3.1"/>
    <property type="gene ID" value="Pp3c2_16050"/>
</dbReference>
<name>A0A2K1L1Q4_PHYPA</name>
<proteinExistence type="predicted"/>
<reference evidence="2" key="3">
    <citation type="submission" date="2020-12" db="UniProtKB">
        <authorList>
            <consortium name="EnsemblPlants"/>
        </authorList>
    </citation>
    <scope>IDENTIFICATION</scope>
</reference>
<organism evidence="1">
    <name type="scientific">Physcomitrium patens</name>
    <name type="common">Spreading-leaved earth moss</name>
    <name type="synonym">Physcomitrella patens</name>
    <dbReference type="NCBI Taxonomy" id="3218"/>
    <lineage>
        <taxon>Eukaryota</taxon>
        <taxon>Viridiplantae</taxon>
        <taxon>Streptophyta</taxon>
        <taxon>Embryophyta</taxon>
        <taxon>Bryophyta</taxon>
        <taxon>Bryophytina</taxon>
        <taxon>Bryopsida</taxon>
        <taxon>Funariidae</taxon>
        <taxon>Funariales</taxon>
        <taxon>Funariaceae</taxon>
        <taxon>Physcomitrium</taxon>
    </lineage>
</organism>
<dbReference type="Proteomes" id="UP000006727">
    <property type="component" value="Chromosome 2"/>
</dbReference>
<keyword evidence="3" id="KW-1185">Reference proteome</keyword>
<dbReference type="AlphaFoldDB" id="A0A2K1L1Q4"/>
<reference evidence="1 3" key="2">
    <citation type="journal article" date="2018" name="Plant J.">
        <title>The Physcomitrella patens chromosome-scale assembly reveals moss genome structure and evolution.</title>
        <authorList>
            <person name="Lang D."/>
            <person name="Ullrich K.K."/>
            <person name="Murat F."/>
            <person name="Fuchs J."/>
            <person name="Jenkins J."/>
            <person name="Haas F.B."/>
            <person name="Piednoel M."/>
            <person name="Gundlach H."/>
            <person name="Van Bel M."/>
            <person name="Meyberg R."/>
            <person name="Vives C."/>
            <person name="Morata J."/>
            <person name="Symeonidi A."/>
            <person name="Hiss M."/>
            <person name="Muchero W."/>
            <person name="Kamisugi Y."/>
            <person name="Saleh O."/>
            <person name="Blanc G."/>
            <person name="Decker E.L."/>
            <person name="van Gessel N."/>
            <person name="Grimwood J."/>
            <person name="Hayes R.D."/>
            <person name="Graham S.W."/>
            <person name="Gunter L.E."/>
            <person name="McDaniel S.F."/>
            <person name="Hoernstein S.N.W."/>
            <person name="Larsson A."/>
            <person name="Li F.W."/>
            <person name="Perroud P.F."/>
            <person name="Phillips J."/>
            <person name="Ranjan P."/>
            <person name="Rokshar D.S."/>
            <person name="Rothfels C.J."/>
            <person name="Schneider L."/>
            <person name="Shu S."/>
            <person name="Stevenson D.W."/>
            <person name="Thummler F."/>
            <person name="Tillich M."/>
            <person name="Villarreal Aguilar J.C."/>
            <person name="Widiez T."/>
            <person name="Wong G.K."/>
            <person name="Wymore A."/>
            <person name="Zhang Y."/>
            <person name="Zimmer A.D."/>
            <person name="Quatrano R.S."/>
            <person name="Mayer K.F.X."/>
            <person name="Goodstein D."/>
            <person name="Casacuberta J.M."/>
            <person name="Vandepoele K."/>
            <person name="Reski R."/>
            <person name="Cuming A.C."/>
            <person name="Tuskan G.A."/>
            <person name="Maumus F."/>
            <person name="Salse J."/>
            <person name="Schmutz J."/>
            <person name="Rensing S.A."/>
        </authorList>
    </citation>
    <scope>NUCLEOTIDE SEQUENCE [LARGE SCALE GENOMIC DNA]</scope>
    <source>
        <strain evidence="2 3">cv. Gransden 2004</strain>
    </source>
</reference>
<gene>
    <name evidence="1" type="ORF">PHYPA_002748</name>
</gene>
<accession>A0A2K1L1Q4</accession>
<evidence type="ECO:0000313" key="2">
    <source>
        <dbReference type="EnsemblPlants" id="Pp3c2_16050V3.1"/>
    </source>
</evidence>
<evidence type="ECO:0000313" key="1">
    <source>
        <dbReference type="EMBL" id="PNR59956.1"/>
    </source>
</evidence>
<evidence type="ECO:0000313" key="3">
    <source>
        <dbReference type="Proteomes" id="UP000006727"/>
    </source>
</evidence>